<proteinExistence type="inferred from homology"/>
<evidence type="ECO:0000256" key="3">
    <source>
        <dbReference type="ARBA" id="ARBA00013068"/>
    </source>
</evidence>
<dbReference type="SUPFAM" id="SSF51569">
    <property type="entry name" value="Aldolase"/>
    <property type="match status" value="1"/>
</dbReference>
<keyword evidence="4" id="KW-0324">Glycolysis</keyword>
<reference evidence="8" key="1">
    <citation type="journal article" date="2019" name="Int. J. Syst. Evol. Microbiol.">
        <title>The Global Catalogue of Microorganisms (GCM) 10K type strain sequencing project: providing services to taxonomists for standard genome sequencing and annotation.</title>
        <authorList>
            <consortium name="The Broad Institute Genomics Platform"/>
            <consortium name="The Broad Institute Genome Sequencing Center for Infectious Disease"/>
            <person name="Wu L."/>
            <person name="Ma J."/>
        </authorList>
    </citation>
    <scope>NUCLEOTIDE SEQUENCE [LARGE SCALE GENOMIC DNA]</scope>
    <source>
        <strain evidence="8">JCM 17085</strain>
    </source>
</reference>
<dbReference type="EC" id="4.1.2.13" evidence="3"/>
<dbReference type="Pfam" id="PF00274">
    <property type="entry name" value="Glycolytic"/>
    <property type="match status" value="1"/>
</dbReference>
<evidence type="ECO:0000313" key="8">
    <source>
        <dbReference type="Proteomes" id="UP001500841"/>
    </source>
</evidence>
<evidence type="ECO:0000256" key="5">
    <source>
        <dbReference type="ARBA" id="ARBA00023239"/>
    </source>
</evidence>
<dbReference type="PANTHER" id="PTHR11627">
    <property type="entry name" value="FRUCTOSE-BISPHOSPHATE ALDOLASE"/>
    <property type="match status" value="1"/>
</dbReference>
<keyword evidence="5" id="KW-0456">Lyase</keyword>
<dbReference type="EMBL" id="BAABCV010000001">
    <property type="protein sequence ID" value="GAA4086075.1"/>
    <property type="molecule type" value="Genomic_DNA"/>
</dbReference>
<name>A0ABP7WD76_9SPHI</name>
<keyword evidence="8" id="KW-1185">Reference proteome</keyword>
<gene>
    <name evidence="7" type="ORF">GCM10022392_03750</name>
</gene>
<evidence type="ECO:0000313" key="7">
    <source>
        <dbReference type="EMBL" id="GAA4086075.1"/>
    </source>
</evidence>
<dbReference type="Gene3D" id="3.20.20.70">
    <property type="entry name" value="Aldolase class I"/>
    <property type="match status" value="1"/>
</dbReference>
<dbReference type="NCBIfam" id="NF033379">
    <property type="entry name" value="FrucBisAld_I"/>
    <property type="match status" value="1"/>
</dbReference>
<sequence>MNTEELKQIADALMADDKGLLAMDESLPTCNKRFKAAGIPQTEEYRRKYRQLIVTTPGLAESISGAILFDETIYQSTDDGVLFIDVLQKAGIITGIKVDEGTAEMPGSPKEKITKGLDGLDIRLNNYYGLGARFAKWRAVITIGKNLPTEANIQANTETLAKYARLCQEDDIVPIVEPEVLMDGDHTIERCYEVTERVIKELFRQLEKEGVYLPGLLLKPNMVIAGKDSHIKNSTDEVATATINCLLASVPHDVAGVAFLSGGQTPQQATANLHEMHVKYESKLPWPLTFSFARAIQQPALDIWKGKDKNVKAAQDMLRFRASMDSAARVGRYSVDLDKYPVL</sequence>
<dbReference type="Proteomes" id="UP001500841">
    <property type="component" value="Unassembled WGS sequence"/>
</dbReference>
<evidence type="ECO:0000256" key="1">
    <source>
        <dbReference type="ARBA" id="ARBA00004714"/>
    </source>
</evidence>
<protein>
    <recommendedName>
        <fullName evidence="3">fructose-bisphosphate aldolase</fullName>
        <ecNumber evidence="3">4.1.2.13</ecNumber>
    </recommendedName>
    <alternativeName>
        <fullName evidence="6">Fructose-bisphosphate aldolase class I</fullName>
    </alternativeName>
</protein>
<comment type="similarity">
    <text evidence="2">Belongs to the class I fructose-bisphosphate aldolase family.</text>
</comment>
<comment type="pathway">
    <text evidence="1">Carbohydrate degradation; glycolysis; D-glyceraldehyde 3-phosphate and glycerone phosphate from D-glucose: step 4/4.</text>
</comment>
<dbReference type="InterPro" id="IPR000741">
    <property type="entry name" value="FBA_I"/>
</dbReference>
<dbReference type="RefSeq" id="WP_345100729.1">
    <property type="nucleotide sequence ID" value="NZ_BAABCV010000001.1"/>
</dbReference>
<evidence type="ECO:0000256" key="2">
    <source>
        <dbReference type="ARBA" id="ARBA00010387"/>
    </source>
</evidence>
<dbReference type="InterPro" id="IPR013785">
    <property type="entry name" value="Aldolase_TIM"/>
</dbReference>
<accession>A0ABP7WD76</accession>
<evidence type="ECO:0000256" key="4">
    <source>
        <dbReference type="ARBA" id="ARBA00023152"/>
    </source>
</evidence>
<evidence type="ECO:0000256" key="6">
    <source>
        <dbReference type="ARBA" id="ARBA00029799"/>
    </source>
</evidence>
<organism evidence="7 8">
    <name type="scientific">Mucilaginibacter panaciglaebae</name>
    <dbReference type="NCBI Taxonomy" id="502331"/>
    <lineage>
        <taxon>Bacteria</taxon>
        <taxon>Pseudomonadati</taxon>
        <taxon>Bacteroidota</taxon>
        <taxon>Sphingobacteriia</taxon>
        <taxon>Sphingobacteriales</taxon>
        <taxon>Sphingobacteriaceae</taxon>
        <taxon>Mucilaginibacter</taxon>
    </lineage>
</organism>
<comment type="caution">
    <text evidence="7">The sequence shown here is derived from an EMBL/GenBank/DDBJ whole genome shotgun (WGS) entry which is preliminary data.</text>
</comment>